<accession>A0A2K9EJV7</accession>
<sequence length="348" mass="38459">MSFLWRWFKRLLLAALIVVLLLALPVIRNEVMCRGEALPQDYTAIVSETRDESRTFTTYPEWHIVHAYADYARVIAADDPHDFGFFEAISGFWSSLCPLTEMADRHGGFTTESKMTIYTIGVSFTAELAMKALYEETLGRVATWIRGPGHSPLDQLSAQQAADYAAFLQQTPWYQWDFRADAQALRDTATGVFRDRERRLALGLEYGAKAAYAGVIADAVAATGQDALTLRAIVTGLAPEALSAIPGVTIIQQRPEGIEVETPRYRELTRVLQRIAAQGGEIAEIAGNDDILLTAISDGPADLGALFTFAMQGSDQVRHLIVVKVPALADRLRELESDGAQLEHIHDY</sequence>
<evidence type="ECO:0000313" key="1">
    <source>
        <dbReference type="EMBL" id="AUH35303.1"/>
    </source>
</evidence>
<proteinExistence type="predicted"/>
<name>A0A2K9EJV7_9RHOB</name>
<keyword evidence="2" id="KW-1185">Reference proteome</keyword>
<dbReference type="AlphaFoldDB" id="A0A2K9EJV7"/>
<protein>
    <submittedName>
        <fullName evidence="1">Uncharacterized protein</fullName>
    </submittedName>
</protein>
<dbReference type="EMBL" id="CP025408">
    <property type="protein sequence ID" value="AUH35303.1"/>
    <property type="molecule type" value="Genomic_DNA"/>
</dbReference>
<evidence type="ECO:0000313" key="2">
    <source>
        <dbReference type="Proteomes" id="UP000233742"/>
    </source>
</evidence>
<dbReference type="OrthoDB" id="7550695at2"/>
<gene>
    <name evidence="1" type="ORF">CUV01_08220</name>
</gene>
<organism evidence="1 2">
    <name type="scientific">Paracoccus tegillarcae</name>
    <dbReference type="NCBI Taxonomy" id="1529068"/>
    <lineage>
        <taxon>Bacteria</taxon>
        <taxon>Pseudomonadati</taxon>
        <taxon>Pseudomonadota</taxon>
        <taxon>Alphaproteobacteria</taxon>
        <taxon>Rhodobacterales</taxon>
        <taxon>Paracoccaceae</taxon>
        <taxon>Paracoccus</taxon>
    </lineage>
</organism>
<reference evidence="1 2" key="1">
    <citation type="submission" date="2017-12" db="EMBL/GenBank/DDBJ databases">
        <authorList>
            <person name="Hurst M.R.H."/>
        </authorList>
    </citation>
    <scope>NUCLEOTIDE SEQUENCE [LARGE SCALE GENOMIC DNA]</scope>
    <source>
        <strain evidence="1 2">BM15</strain>
    </source>
</reference>
<dbReference type="Proteomes" id="UP000233742">
    <property type="component" value="Chromosome"/>
</dbReference>
<dbReference type="RefSeq" id="WP_101461955.1">
    <property type="nucleotide sequence ID" value="NZ_CP025408.1"/>
</dbReference>
<dbReference type="KEGG" id="paro:CUV01_08220"/>